<dbReference type="InParanoid" id="H6CB92"/>
<reference evidence="7" key="1">
    <citation type="submission" date="2011-07" db="EMBL/GenBank/DDBJ databases">
        <title>The Genome Sequence of Exophiala (Wangiella) dermatitidis NIH/UT8656.</title>
        <authorList>
            <consortium name="The Broad Institute Genome Sequencing Platform"/>
            <person name="Cuomo C."/>
            <person name="Wang Z."/>
            <person name="Hunicke-Smith S."/>
            <person name="Szanislo P.J."/>
            <person name="Earl A."/>
            <person name="Young S.K."/>
            <person name="Zeng Q."/>
            <person name="Gargeya S."/>
            <person name="Fitzgerald M."/>
            <person name="Haas B."/>
            <person name="Abouelleil A."/>
            <person name="Alvarado L."/>
            <person name="Arachchi H.M."/>
            <person name="Berlin A."/>
            <person name="Brown A."/>
            <person name="Chapman S.B."/>
            <person name="Chen Z."/>
            <person name="Dunbar C."/>
            <person name="Freedman E."/>
            <person name="Gearin G."/>
            <person name="Gellesch M."/>
            <person name="Goldberg J."/>
            <person name="Griggs A."/>
            <person name="Gujja S."/>
            <person name="Heiman D."/>
            <person name="Howarth C."/>
            <person name="Larson L."/>
            <person name="Lui A."/>
            <person name="MacDonald P.J.P."/>
            <person name="Montmayeur A."/>
            <person name="Murphy C."/>
            <person name="Neiman D."/>
            <person name="Pearson M."/>
            <person name="Priest M."/>
            <person name="Roberts A."/>
            <person name="Saif S."/>
            <person name="Shea T."/>
            <person name="Shenoy N."/>
            <person name="Sisk P."/>
            <person name="Stolte C."/>
            <person name="Sykes S."/>
            <person name="Wortman J."/>
            <person name="Nusbaum C."/>
            <person name="Birren B."/>
        </authorList>
    </citation>
    <scope>NUCLEOTIDE SEQUENCE</scope>
    <source>
        <strain evidence="7">NIH/UT8656</strain>
    </source>
</reference>
<dbReference type="eggNOG" id="ENOG502RS2Y">
    <property type="taxonomic scope" value="Eukaryota"/>
</dbReference>
<dbReference type="Pfam" id="PF16875">
    <property type="entry name" value="Glyco_hydro_36N"/>
    <property type="match status" value="1"/>
</dbReference>
<dbReference type="VEuPathDB" id="FungiDB:HMPREF1120_08979"/>
<dbReference type="OMA" id="AGWYADD"/>
<dbReference type="GO" id="GO:0004557">
    <property type="term" value="F:alpha-galactosidase activity"/>
    <property type="evidence" value="ECO:0007669"/>
    <property type="project" value="UniProtKB-EC"/>
</dbReference>
<organism evidence="7 8">
    <name type="scientific">Exophiala dermatitidis (strain ATCC 34100 / CBS 525.76 / NIH/UT8656)</name>
    <name type="common">Black yeast</name>
    <name type="synonym">Wangiella dermatitidis</name>
    <dbReference type="NCBI Taxonomy" id="858893"/>
    <lineage>
        <taxon>Eukaryota</taxon>
        <taxon>Fungi</taxon>
        <taxon>Dikarya</taxon>
        <taxon>Ascomycota</taxon>
        <taxon>Pezizomycotina</taxon>
        <taxon>Eurotiomycetes</taxon>
        <taxon>Chaetothyriomycetidae</taxon>
        <taxon>Chaetothyriales</taxon>
        <taxon>Herpotrichiellaceae</taxon>
        <taxon>Exophiala</taxon>
    </lineage>
</organism>
<name>H6CB92_EXODN</name>
<dbReference type="OrthoDB" id="5795902at2759"/>
<dbReference type="InterPro" id="IPR031704">
    <property type="entry name" value="Glyco_hydro_36_N"/>
</dbReference>
<feature type="domain" description="Glycosyl hydrolase family 36 N-terminal" evidence="6">
    <location>
        <begin position="77"/>
        <end position="178"/>
    </location>
</feature>
<dbReference type="GeneID" id="20313618"/>
<dbReference type="Gene3D" id="3.20.20.70">
    <property type="entry name" value="Aldolase class I"/>
    <property type="match status" value="1"/>
</dbReference>
<dbReference type="SUPFAM" id="SSF51445">
    <property type="entry name" value="(Trans)glycosidases"/>
    <property type="match status" value="1"/>
</dbReference>
<evidence type="ECO:0000256" key="2">
    <source>
        <dbReference type="ARBA" id="ARBA00011881"/>
    </source>
</evidence>
<dbReference type="EMBL" id="JH226137">
    <property type="protein sequence ID" value="EHY61039.1"/>
    <property type="molecule type" value="Genomic_DNA"/>
</dbReference>
<dbReference type="Gene3D" id="2.70.98.60">
    <property type="entry name" value="alpha-galactosidase from lactobacil brevis"/>
    <property type="match status" value="1"/>
</dbReference>
<dbReference type="Pfam" id="PF02065">
    <property type="entry name" value="Melibiase"/>
    <property type="match status" value="1"/>
</dbReference>
<dbReference type="InterPro" id="IPR017853">
    <property type="entry name" value="GH"/>
</dbReference>
<evidence type="ECO:0000256" key="5">
    <source>
        <dbReference type="ARBA" id="ARBA00023295"/>
    </source>
</evidence>
<dbReference type="InterPro" id="IPR050985">
    <property type="entry name" value="Alpha-glycosidase_related"/>
</dbReference>
<dbReference type="GO" id="GO:0016052">
    <property type="term" value="P:carbohydrate catabolic process"/>
    <property type="evidence" value="ECO:0007669"/>
    <property type="project" value="InterPro"/>
</dbReference>
<proteinExistence type="predicted"/>
<comment type="catalytic activity">
    <reaction evidence="1">
        <text>Hydrolysis of terminal, non-reducing alpha-D-galactose residues in alpha-D-galactosides, including galactose oligosaccharides, galactomannans and galactolipids.</text>
        <dbReference type="EC" id="3.2.1.22"/>
    </reaction>
</comment>
<evidence type="ECO:0000259" key="6">
    <source>
        <dbReference type="Pfam" id="PF16875"/>
    </source>
</evidence>
<sequence>MAGTKDIVWRPGPIEVVVQVGEDELPRIKALGPTLGQETSAQEAEYAVPLFAVRLVGEGNRSHKSSQSMIGSYASDRLKYQSHQEGESGGLKTLKIKAHDKETGLTAIANLSVYPEIPVVRSTVTLENESQEDIIVSQVASIAISGLTTSAKKYWEEYVLSSANNQWFREAQWHDSSLSSVGLDDYGVLEFGQNIATLASYSIGNRGSFSTAGHLPMGMLKRKDGKQTWLWQIENNGSWKWELGDYYDQLYLAASGPRGTDHDFKHKLSPGASFTSVPAAVTVVEGNQDKAFSALTQYRRSMRRKHKDNETLGLIFNDYMNCLMGDPDENKVTALIEPARKAGSEFFVIDAGWYSDDNSWWDDVGLWEPSKVRFPSGFKKLLDNIRAHNMIPGVWLEPEVIGVRSVVAHQLPEDAFFQENGRRVVEKGRYQLDFRHSAVRERLDKVVDNLVLNYGVGYFKFDYNIEVVQGTDANAFSTGDAHLGHQRAYLSWVNGLYDRHPDLVIESCSSGAQRLDYAMLGTHSLQSTSDQQDPVRYGSIAAAAPTAVTPEQSAVWAYPQPVWDDETNALTVVNSLLGRIHLSGRLDLLSPSQLDLITTGMNVYKDIRGQLAEALPFWPIGLPKWEDDWHSLGLTTTKGDVLLAVWHLKGSQKLSLPIAPLKEASDVSVELLYPAQFETQASWNGKEGTLDVQFPAVVSARLFRLRSL</sequence>
<accession>H6CB92</accession>
<dbReference type="PANTHER" id="PTHR43053">
    <property type="entry name" value="GLYCOSIDASE FAMILY 31"/>
    <property type="match status" value="1"/>
</dbReference>
<dbReference type="STRING" id="858893.H6CB92"/>
<dbReference type="EC" id="3.2.1.22" evidence="3"/>
<keyword evidence="8" id="KW-1185">Reference proteome</keyword>
<dbReference type="CDD" id="cd14791">
    <property type="entry name" value="GH36"/>
    <property type="match status" value="1"/>
</dbReference>
<keyword evidence="5" id="KW-0326">Glycosidase</keyword>
<dbReference type="InterPro" id="IPR002252">
    <property type="entry name" value="Glyco_hydro_36"/>
</dbReference>
<protein>
    <recommendedName>
        <fullName evidence="3">alpha-galactosidase</fullName>
        <ecNumber evidence="3">3.2.1.22</ecNumber>
    </recommendedName>
</protein>
<dbReference type="PANTHER" id="PTHR43053:SF3">
    <property type="entry name" value="ALPHA-GALACTOSIDASE C-RELATED"/>
    <property type="match status" value="1"/>
</dbReference>
<evidence type="ECO:0000256" key="4">
    <source>
        <dbReference type="ARBA" id="ARBA00022801"/>
    </source>
</evidence>
<dbReference type="InterPro" id="IPR038417">
    <property type="entry name" value="Alpga-gal_N_sf"/>
</dbReference>
<evidence type="ECO:0000256" key="3">
    <source>
        <dbReference type="ARBA" id="ARBA00012755"/>
    </source>
</evidence>
<gene>
    <name evidence="7" type="ORF">HMPREF1120_08979</name>
</gene>
<evidence type="ECO:0000313" key="8">
    <source>
        <dbReference type="Proteomes" id="UP000007304"/>
    </source>
</evidence>
<evidence type="ECO:0000256" key="1">
    <source>
        <dbReference type="ARBA" id="ARBA00001255"/>
    </source>
</evidence>
<dbReference type="InterPro" id="IPR013785">
    <property type="entry name" value="Aldolase_TIM"/>
</dbReference>
<evidence type="ECO:0000313" key="7">
    <source>
        <dbReference type="EMBL" id="EHY61039.1"/>
    </source>
</evidence>
<comment type="subunit">
    <text evidence="2">Homotetramer.</text>
</comment>
<dbReference type="RefSeq" id="XP_009161500.1">
    <property type="nucleotide sequence ID" value="XM_009163252.1"/>
</dbReference>
<dbReference type="HOGENOM" id="CLU_018331_0_0_1"/>
<dbReference type="Proteomes" id="UP000007304">
    <property type="component" value="Unassembled WGS sequence"/>
</dbReference>
<keyword evidence="4" id="KW-0378">Hydrolase</keyword>
<dbReference type="AlphaFoldDB" id="H6CB92"/>